<reference evidence="3" key="1">
    <citation type="submission" date="2025-08" db="UniProtKB">
        <authorList>
            <consortium name="RefSeq"/>
        </authorList>
    </citation>
    <scope>IDENTIFICATION</scope>
</reference>
<evidence type="ECO:0000313" key="3">
    <source>
        <dbReference type="RefSeq" id="XP_031555677.1"/>
    </source>
</evidence>
<keyword evidence="2" id="KW-1185">Reference proteome</keyword>
<accession>A0A6P8HSQ6</accession>
<sequence length="173" mass="19747">MATPKILSEEEIAGLLEDRRNGVGLQKAAKKYGIGIPKIRRIERENGLEVAIPEKPPTTDLQKHFLEVQDSFAIVLDDLQKAREELRDAKEELLAKMEQEEDSFEKIDVEEIENEVEEVSTKIDWQIAGNVLFAVAGIAAIVWARMQPPKVVYYRHPAEDTKPQRNSRIPEME</sequence>
<protein>
    <submittedName>
        <fullName evidence="3">Uncharacterized protein LOC116292486</fullName>
    </submittedName>
</protein>
<dbReference type="OrthoDB" id="10306976at2759"/>
<proteinExistence type="predicted"/>
<evidence type="ECO:0000313" key="2">
    <source>
        <dbReference type="Proteomes" id="UP000515163"/>
    </source>
</evidence>
<gene>
    <name evidence="3" type="primary">LOC116292486</name>
</gene>
<dbReference type="GeneID" id="116292486"/>
<keyword evidence="1" id="KW-0175">Coiled coil</keyword>
<name>A0A6P8HSQ6_ACTTE</name>
<dbReference type="Proteomes" id="UP000515163">
    <property type="component" value="Unplaced"/>
</dbReference>
<dbReference type="KEGG" id="aten:116292486"/>
<evidence type="ECO:0000256" key="1">
    <source>
        <dbReference type="SAM" id="Coils"/>
    </source>
</evidence>
<feature type="coiled-coil region" evidence="1">
    <location>
        <begin position="72"/>
        <end position="110"/>
    </location>
</feature>
<dbReference type="AlphaFoldDB" id="A0A6P8HSQ6"/>
<dbReference type="InParanoid" id="A0A6P8HSQ6"/>
<dbReference type="RefSeq" id="XP_031555677.1">
    <property type="nucleotide sequence ID" value="XM_031699817.1"/>
</dbReference>
<organism evidence="2 3">
    <name type="scientific">Actinia tenebrosa</name>
    <name type="common">Australian red waratah sea anemone</name>
    <dbReference type="NCBI Taxonomy" id="6105"/>
    <lineage>
        <taxon>Eukaryota</taxon>
        <taxon>Metazoa</taxon>
        <taxon>Cnidaria</taxon>
        <taxon>Anthozoa</taxon>
        <taxon>Hexacorallia</taxon>
        <taxon>Actiniaria</taxon>
        <taxon>Actiniidae</taxon>
        <taxon>Actinia</taxon>
    </lineage>
</organism>